<dbReference type="InterPro" id="IPR003265">
    <property type="entry name" value="HhH-GPD_domain"/>
</dbReference>
<evidence type="ECO:0000256" key="7">
    <source>
        <dbReference type="ARBA" id="ARBA00022723"/>
    </source>
</evidence>
<keyword evidence="6" id="KW-0004">4Fe-4S</keyword>
<keyword evidence="10 14" id="KW-0408">Iron</keyword>
<keyword evidence="13 14" id="KW-0326">Glycosidase</keyword>
<evidence type="ECO:0000313" key="16">
    <source>
        <dbReference type="EMBL" id="VYT41146.1"/>
    </source>
</evidence>
<dbReference type="GO" id="GO:0000701">
    <property type="term" value="F:purine-specific mismatch base pair DNA N-glycosylase activity"/>
    <property type="evidence" value="ECO:0007669"/>
    <property type="project" value="UniProtKB-EC"/>
</dbReference>
<proteinExistence type="inferred from homology"/>
<dbReference type="GO" id="GO:0006284">
    <property type="term" value="P:base-excision repair"/>
    <property type="evidence" value="ECO:0007669"/>
    <property type="project" value="UniProtKB-UniRule"/>
</dbReference>
<dbReference type="EC" id="3.2.2.31" evidence="4 14"/>
<evidence type="ECO:0000256" key="3">
    <source>
        <dbReference type="ARBA" id="ARBA00008343"/>
    </source>
</evidence>
<comment type="cofactor">
    <cofactor evidence="14">
        <name>[4Fe-4S] cluster</name>
        <dbReference type="ChEBI" id="CHEBI:49883"/>
    </cofactor>
    <text evidence="14">Binds 1 [4Fe-4S] cluster.</text>
</comment>
<dbReference type="NCBIfam" id="TIGR01084">
    <property type="entry name" value="mutY"/>
    <property type="match status" value="1"/>
</dbReference>
<evidence type="ECO:0000256" key="9">
    <source>
        <dbReference type="ARBA" id="ARBA00022801"/>
    </source>
</evidence>
<comment type="catalytic activity">
    <reaction evidence="1 14">
        <text>Hydrolyzes free adenine bases from 7,8-dihydro-8-oxoguanine:adenine mismatched double-stranded DNA, leaving an apurinic site.</text>
        <dbReference type="EC" id="3.2.2.31"/>
    </reaction>
</comment>
<dbReference type="PANTHER" id="PTHR42944">
    <property type="entry name" value="ADENINE DNA GLYCOSYLASE"/>
    <property type="match status" value="1"/>
</dbReference>
<dbReference type="InterPro" id="IPR029119">
    <property type="entry name" value="MutY_C"/>
</dbReference>
<dbReference type="EMBL" id="CACRSQ010000010">
    <property type="protein sequence ID" value="VYT41146.1"/>
    <property type="molecule type" value="Genomic_DNA"/>
</dbReference>
<evidence type="ECO:0000256" key="14">
    <source>
        <dbReference type="RuleBase" id="RU365096"/>
    </source>
</evidence>
<dbReference type="GO" id="GO:0051539">
    <property type="term" value="F:4 iron, 4 sulfur cluster binding"/>
    <property type="evidence" value="ECO:0007669"/>
    <property type="project" value="UniProtKB-UniRule"/>
</dbReference>
<organism evidence="16">
    <name type="scientific">Anaerostipes caccae</name>
    <dbReference type="NCBI Taxonomy" id="105841"/>
    <lineage>
        <taxon>Bacteria</taxon>
        <taxon>Bacillati</taxon>
        <taxon>Bacillota</taxon>
        <taxon>Clostridia</taxon>
        <taxon>Lachnospirales</taxon>
        <taxon>Lachnospiraceae</taxon>
        <taxon>Anaerostipes</taxon>
    </lineage>
</organism>
<dbReference type="Pfam" id="PF00730">
    <property type="entry name" value="HhH-GPD"/>
    <property type="match status" value="1"/>
</dbReference>
<dbReference type="AlphaFoldDB" id="A0A6N2WPM2"/>
<comment type="similarity">
    <text evidence="3 14">Belongs to the Nth/MutY family.</text>
</comment>
<dbReference type="InterPro" id="IPR015797">
    <property type="entry name" value="NUDIX_hydrolase-like_dom_sf"/>
</dbReference>
<evidence type="ECO:0000259" key="15">
    <source>
        <dbReference type="SMART" id="SM00478"/>
    </source>
</evidence>
<dbReference type="SUPFAM" id="SSF48150">
    <property type="entry name" value="DNA-glycosylase"/>
    <property type="match status" value="1"/>
</dbReference>
<keyword evidence="11" id="KW-0411">Iron-sulfur</keyword>
<gene>
    <name evidence="16" type="primary">yfhQ</name>
    <name evidence="16" type="ORF">ACLFYP115_03337</name>
</gene>
<evidence type="ECO:0000256" key="12">
    <source>
        <dbReference type="ARBA" id="ARBA00023204"/>
    </source>
</evidence>
<feature type="domain" description="HhH-GPD" evidence="15">
    <location>
        <begin position="39"/>
        <end position="190"/>
    </location>
</feature>
<dbReference type="GO" id="GO:0035485">
    <property type="term" value="F:adenine/guanine mispair binding"/>
    <property type="evidence" value="ECO:0007669"/>
    <property type="project" value="TreeGrafter"/>
</dbReference>
<dbReference type="Gene3D" id="1.10.1670.10">
    <property type="entry name" value="Helix-hairpin-Helix base-excision DNA repair enzymes (C-terminal)"/>
    <property type="match status" value="1"/>
</dbReference>
<dbReference type="InterPro" id="IPR023170">
    <property type="entry name" value="HhH_base_excis_C"/>
</dbReference>
<keyword evidence="7" id="KW-0479">Metal-binding</keyword>
<dbReference type="InterPro" id="IPR011257">
    <property type="entry name" value="DNA_glycosylase"/>
</dbReference>
<dbReference type="GO" id="GO:0032357">
    <property type="term" value="F:oxidized purine DNA binding"/>
    <property type="evidence" value="ECO:0007669"/>
    <property type="project" value="TreeGrafter"/>
</dbReference>
<evidence type="ECO:0000256" key="8">
    <source>
        <dbReference type="ARBA" id="ARBA00022763"/>
    </source>
</evidence>
<dbReference type="GO" id="GO:0046872">
    <property type="term" value="F:metal ion binding"/>
    <property type="evidence" value="ECO:0007669"/>
    <property type="project" value="UniProtKB-UniRule"/>
</dbReference>
<dbReference type="RefSeq" id="WP_006568352.1">
    <property type="nucleotide sequence ID" value="NZ_CACRSQ010000010.1"/>
</dbReference>
<evidence type="ECO:0000256" key="2">
    <source>
        <dbReference type="ARBA" id="ARBA00002933"/>
    </source>
</evidence>
<keyword evidence="8 14" id="KW-0227">DNA damage</keyword>
<dbReference type="SUPFAM" id="SSF55811">
    <property type="entry name" value="Nudix"/>
    <property type="match status" value="1"/>
</dbReference>
<dbReference type="CDD" id="cd03431">
    <property type="entry name" value="NUDIX_DNA_Glycosylase_C-MutY"/>
    <property type="match status" value="1"/>
</dbReference>
<dbReference type="CDD" id="cd00056">
    <property type="entry name" value="ENDO3c"/>
    <property type="match status" value="1"/>
</dbReference>
<dbReference type="GO" id="GO:0034039">
    <property type="term" value="F:8-oxo-7,8-dihydroguanine DNA N-glycosylase activity"/>
    <property type="evidence" value="ECO:0007669"/>
    <property type="project" value="TreeGrafter"/>
</dbReference>
<dbReference type="FunFam" id="1.10.340.30:FF:000002">
    <property type="entry name" value="Adenine DNA glycosylase"/>
    <property type="match status" value="1"/>
</dbReference>
<accession>A0A6N2WPM2</accession>
<reference evidence="16" key="1">
    <citation type="submission" date="2019-11" db="EMBL/GenBank/DDBJ databases">
        <authorList>
            <person name="Feng L."/>
        </authorList>
    </citation>
    <scope>NUCLEOTIDE SEQUENCE</scope>
    <source>
        <strain evidence="16">AcaccaeLFYP115</strain>
    </source>
</reference>
<dbReference type="InterPro" id="IPR005760">
    <property type="entry name" value="A/G_AdeGlyc_MutY"/>
</dbReference>
<evidence type="ECO:0000256" key="11">
    <source>
        <dbReference type="ARBA" id="ARBA00023014"/>
    </source>
</evidence>
<sequence>MELKKEIGEALLFWYDHNARILPWRADKNPYRIWVSEIMLQQTRVEAVKPYFDRFMEELPEVKDLAEVDEEKLMKLWEGLGYYNRARNLKAAAQTIVKEYDGKLPDDYDQLLSLKGIGMYTAGAIASIAYDIRVPAVDGNVLRVMARLLGDDSDILKEKTKKEMAARVMEIMPDQRAGDFNQALIELGAIVCVPNGEPKCSECPWDTVCTAYREDLTGRLPVKKPKKKRKIEKRTVFVIETDSMVALHKREEKGLLAGLWEFPNILGKCSQDLVEETLDGWGMSDCVYEFTHEGKHIFSHIEWQMTGVLVSLKEPVELEELTWVSKKDLEEEYAIPSAFEMFRESLQSAY</sequence>
<evidence type="ECO:0000256" key="13">
    <source>
        <dbReference type="ARBA" id="ARBA00023295"/>
    </source>
</evidence>
<keyword evidence="9 16" id="KW-0378">Hydrolase</keyword>
<name>A0A6N2WPM2_9FIRM</name>
<dbReference type="SMART" id="SM00478">
    <property type="entry name" value="ENDO3c"/>
    <property type="match status" value="1"/>
</dbReference>
<keyword evidence="12" id="KW-0234">DNA repair</keyword>
<dbReference type="InterPro" id="IPR000445">
    <property type="entry name" value="HhH_motif"/>
</dbReference>
<evidence type="ECO:0000256" key="6">
    <source>
        <dbReference type="ARBA" id="ARBA00022485"/>
    </source>
</evidence>
<dbReference type="PANTHER" id="PTHR42944:SF1">
    <property type="entry name" value="ADENINE DNA GLYCOSYLASE"/>
    <property type="match status" value="1"/>
</dbReference>
<evidence type="ECO:0000256" key="1">
    <source>
        <dbReference type="ARBA" id="ARBA00000843"/>
    </source>
</evidence>
<dbReference type="Gene3D" id="1.10.340.30">
    <property type="entry name" value="Hypothetical protein, domain 2"/>
    <property type="match status" value="1"/>
</dbReference>
<evidence type="ECO:0000256" key="4">
    <source>
        <dbReference type="ARBA" id="ARBA00012045"/>
    </source>
</evidence>
<comment type="function">
    <text evidence="2">Adenine glycosylase active on G-A mispairs. MutY also corrects error-prone DNA synthesis past GO lesions which are due to the oxidatively damaged form of guanine: 7,8-dihydro-8-oxoguanine (8-oxo-dGTP).</text>
</comment>
<protein>
    <recommendedName>
        <fullName evidence="5 14">Adenine DNA glycosylase</fullName>
        <ecNumber evidence="4 14">3.2.2.31</ecNumber>
    </recommendedName>
</protein>
<dbReference type="Gene3D" id="3.90.79.10">
    <property type="entry name" value="Nucleoside Triphosphate Pyrophosphohydrolase"/>
    <property type="match status" value="1"/>
</dbReference>
<dbReference type="GO" id="GO:0006298">
    <property type="term" value="P:mismatch repair"/>
    <property type="evidence" value="ECO:0007669"/>
    <property type="project" value="TreeGrafter"/>
</dbReference>
<dbReference type="Pfam" id="PF00633">
    <property type="entry name" value="HHH"/>
    <property type="match status" value="1"/>
</dbReference>
<evidence type="ECO:0000256" key="10">
    <source>
        <dbReference type="ARBA" id="ARBA00023004"/>
    </source>
</evidence>
<dbReference type="Pfam" id="PF14815">
    <property type="entry name" value="NUDIX_4"/>
    <property type="match status" value="1"/>
</dbReference>
<dbReference type="InterPro" id="IPR044298">
    <property type="entry name" value="MIG/MutY"/>
</dbReference>
<evidence type="ECO:0000256" key="5">
    <source>
        <dbReference type="ARBA" id="ARBA00022023"/>
    </source>
</evidence>